<dbReference type="RefSeq" id="XP_002294644.1">
    <property type="nucleotide sequence ID" value="XM_002294608.1"/>
</dbReference>
<dbReference type="GO" id="GO:0000139">
    <property type="term" value="C:Golgi membrane"/>
    <property type="evidence" value="ECO:0007669"/>
    <property type="project" value="UniProtKB-SubCell"/>
</dbReference>
<keyword evidence="4 10" id="KW-0812">Transmembrane</keyword>
<evidence type="ECO:0000256" key="5">
    <source>
        <dbReference type="ARBA" id="ARBA00022989"/>
    </source>
</evidence>
<keyword evidence="3" id="KW-0808">Transferase</keyword>
<reference evidence="11 12" key="1">
    <citation type="journal article" date="2004" name="Science">
        <title>The genome of the diatom Thalassiosira pseudonana: ecology, evolution, and metabolism.</title>
        <authorList>
            <person name="Armbrust E.V."/>
            <person name="Berges J.A."/>
            <person name="Bowler C."/>
            <person name="Green B.R."/>
            <person name="Martinez D."/>
            <person name="Putnam N.H."/>
            <person name="Zhou S."/>
            <person name="Allen A.E."/>
            <person name="Apt K.E."/>
            <person name="Bechner M."/>
            <person name="Brzezinski M.A."/>
            <person name="Chaal B.K."/>
            <person name="Chiovitti A."/>
            <person name="Davis A.K."/>
            <person name="Demarest M.S."/>
            <person name="Detter J.C."/>
            <person name="Glavina T."/>
            <person name="Goodstein D."/>
            <person name="Hadi M.Z."/>
            <person name="Hellsten U."/>
            <person name="Hildebrand M."/>
            <person name="Jenkins B.D."/>
            <person name="Jurka J."/>
            <person name="Kapitonov V.V."/>
            <person name="Kroger N."/>
            <person name="Lau W.W."/>
            <person name="Lane T.W."/>
            <person name="Larimer F.W."/>
            <person name="Lippmeier J.C."/>
            <person name="Lucas S."/>
            <person name="Medina M."/>
            <person name="Montsant A."/>
            <person name="Obornik M."/>
            <person name="Parker M.S."/>
            <person name="Palenik B."/>
            <person name="Pazour G.J."/>
            <person name="Richardson P.M."/>
            <person name="Rynearson T.A."/>
            <person name="Saito M.A."/>
            <person name="Schwartz D.C."/>
            <person name="Thamatrakoln K."/>
            <person name="Valentin K."/>
            <person name="Vardi A."/>
            <person name="Wilkerson F.P."/>
            <person name="Rokhsar D.S."/>
        </authorList>
    </citation>
    <scope>NUCLEOTIDE SEQUENCE [LARGE SCALE GENOMIC DNA]</scope>
    <source>
        <strain evidence="11 12">CCMP1335</strain>
    </source>
</reference>
<comment type="subcellular location">
    <subcellularLocation>
        <location evidence="1">Golgi apparatus membrane</location>
        <topology evidence="1">Single-pass type II membrane protein</topology>
    </subcellularLocation>
</comment>
<evidence type="ECO:0000256" key="9">
    <source>
        <dbReference type="SAM" id="MobiDB-lite"/>
    </source>
</evidence>
<keyword evidence="5 10" id="KW-1133">Transmembrane helix</keyword>
<evidence type="ECO:0000256" key="8">
    <source>
        <dbReference type="ARBA" id="ARBA00023180"/>
    </source>
</evidence>
<dbReference type="eggNOG" id="ENOG502S96K">
    <property type="taxonomic scope" value="Eukaryota"/>
</dbReference>
<dbReference type="InterPro" id="IPR005331">
    <property type="entry name" value="Sulfotransferase"/>
</dbReference>
<dbReference type="InterPro" id="IPR018011">
    <property type="entry name" value="Carb_sulfotrans_8-10"/>
</dbReference>
<proteinExistence type="inferred from homology"/>
<dbReference type="PaxDb" id="35128-Thaps11618"/>
<keyword evidence="8" id="KW-0325">Glycoprotein</keyword>
<dbReference type="PANTHER" id="PTHR12137:SF54">
    <property type="entry name" value="CARBOHYDRATE SULFOTRANSFERASE"/>
    <property type="match status" value="1"/>
</dbReference>
<evidence type="ECO:0000256" key="7">
    <source>
        <dbReference type="ARBA" id="ARBA00023136"/>
    </source>
</evidence>
<dbReference type="KEGG" id="tps:THAPSDRAFT_11618"/>
<dbReference type="AlphaFoldDB" id="B8CF24"/>
<comment type="similarity">
    <text evidence="2">Belongs to the sulfotransferase 2 family.</text>
</comment>
<keyword evidence="12" id="KW-1185">Reference proteome</keyword>
<keyword evidence="6" id="KW-0333">Golgi apparatus</keyword>
<evidence type="ECO:0000256" key="10">
    <source>
        <dbReference type="SAM" id="Phobius"/>
    </source>
</evidence>
<accession>B8CF24</accession>
<gene>
    <name evidence="11" type="ORF">THAPSDRAFT_11618</name>
</gene>
<evidence type="ECO:0000256" key="1">
    <source>
        <dbReference type="ARBA" id="ARBA00004323"/>
    </source>
</evidence>
<dbReference type="HOGENOM" id="CLU_624878_0_0_1"/>
<keyword evidence="7 10" id="KW-0472">Membrane</keyword>
<sequence>MTPQPQPPTNDVTASSTTRRARLLLRITITAFFIIGAYITQFRSLSWYEQAVFGSVHDNDVSHEQRLHSETTFVNLEDDGVQRSQGRTNVTTTQLLQKSDSIYRKYNISTTPIVIEEYKLVFFTCEKIGSTVIRQLLRRMMGFDNYAYHGGGIPHIYPKNGLTPLHKFPLEKANEMMTSDEWTRAMFMRDPKERALSGFLMWRPTGEIDSKTINKAIEGQIDKPYVGNKGSPGMLAACCRERANGDYNFEVLCMDRMRSFEGFLDMIEDPNNADTSDIPKTKSDSSKSSSNATTYASNVLRQSASCPDKHWSPITHWRMEKKFYPQINFIGHLETANWDIHRLMNRLHPEAWDRFGASGWGEFRNESMFQSSSTVKHAKGSENYLNEYYTSKAIEDRVERIYKDDYDNEYLELDRVAVGEAGQHYRDKFTERDINDKIE</sequence>
<organism evidence="11 12">
    <name type="scientific">Thalassiosira pseudonana</name>
    <name type="common">Marine diatom</name>
    <name type="synonym">Cyclotella nana</name>
    <dbReference type="NCBI Taxonomy" id="35128"/>
    <lineage>
        <taxon>Eukaryota</taxon>
        <taxon>Sar</taxon>
        <taxon>Stramenopiles</taxon>
        <taxon>Ochrophyta</taxon>
        <taxon>Bacillariophyta</taxon>
        <taxon>Coscinodiscophyceae</taxon>
        <taxon>Thalassiosirophycidae</taxon>
        <taxon>Thalassiosirales</taxon>
        <taxon>Thalassiosiraceae</taxon>
        <taxon>Thalassiosira</taxon>
    </lineage>
</organism>
<dbReference type="GO" id="GO:0008146">
    <property type="term" value="F:sulfotransferase activity"/>
    <property type="evidence" value="ECO:0000318"/>
    <property type="project" value="GO_Central"/>
</dbReference>
<evidence type="ECO:0000313" key="12">
    <source>
        <dbReference type="Proteomes" id="UP000001449"/>
    </source>
</evidence>
<dbReference type="GeneID" id="7443634"/>
<dbReference type="PANTHER" id="PTHR12137">
    <property type="entry name" value="CARBOHYDRATE SULFOTRANSFERASE"/>
    <property type="match status" value="1"/>
</dbReference>
<protein>
    <recommendedName>
        <fullName evidence="13">Sulfotransferase domain-containing protein</fullName>
    </recommendedName>
</protein>
<feature type="transmembrane region" description="Helical" evidence="10">
    <location>
        <begin position="23"/>
        <end position="40"/>
    </location>
</feature>
<evidence type="ECO:0000256" key="6">
    <source>
        <dbReference type="ARBA" id="ARBA00023034"/>
    </source>
</evidence>
<evidence type="ECO:0000313" key="11">
    <source>
        <dbReference type="EMBL" id="EED88004.1"/>
    </source>
</evidence>
<evidence type="ECO:0000256" key="3">
    <source>
        <dbReference type="ARBA" id="ARBA00022679"/>
    </source>
</evidence>
<dbReference type="InParanoid" id="B8CF24"/>
<evidence type="ECO:0008006" key="13">
    <source>
        <dbReference type="Google" id="ProtNLM"/>
    </source>
</evidence>
<dbReference type="Proteomes" id="UP000001449">
    <property type="component" value="Chromosome 20"/>
</dbReference>
<name>B8CF24_THAPS</name>
<evidence type="ECO:0000256" key="4">
    <source>
        <dbReference type="ARBA" id="ARBA00022692"/>
    </source>
</evidence>
<evidence type="ECO:0000256" key="2">
    <source>
        <dbReference type="ARBA" id="ARBA00006339"/>
    </source>
</evidence>
<dbReference type="GO" id="GO:0016051">
    <property type="term" value="P:carbohydrate biosynthetic process"/>
    <property type="evidence" value="ECO:0007669"/>
    <property type="project" value="InterPro"/>
</dbReference>
<feature type="region of interest" description="Disordered" evidence="9">
    <location>
        <begin position="271"/>
        <end position="294"/>
    </location>
</feature>
<reference evidence="11 12" key="2">
    <citation type="journal article" date="2008" name="Nature">
        <title>The Phaeodactylum genome reveals the evolutionary history of diatom genomes.</title>
        <authorList>
            <person name="Bowler C."/>
            <person name="Allen A.E."/>
            <person name="Badger J.H."/>
            <person name="Grimwood J."/>
            <person name="Jabbari K."/>
            <person name="Kuo A."/>
            <person name="Maheswari U."/>
            <person name="Martens C."/>
            <person name="Maumus F."/>
            <person name="Otillar R.P."/>
            <person name="Rayko E."/>
            <person name="Salamov A."/>
            <person name="Vandepoele K."/>
            <person name="Beszteri B."/>
            <person name="Gruber A."/>
            <person name="Heijde M."/>
            <person name="Katinka M."/>
            <person name="Mock T."/>
            <person name="Valentin K."/>
            <person name="Verret F."/>
            <person name="Berges J.A."/>
            <person name="Brownlee C."/>
            <person name="Cadoret J.P."/>
            <person name="Chiovitti A."/>
            <person name="Choi C.J."/>
            <person name="Coesel S."/>
            <person name="De Martino A."/>
            <person name="Detter J.C."/>
            <person name="Durkin C."/>
            <person name="Falciatore A."/>
            <person name="Fournet J."/>
            <person name="Haruta M."/>
            <person name="Huysman M.J."/>
            <person name="Jenkins B.D."/>
            <person name="Jiroutova K."/>
            <person name="Jorgensen R.E."/>
            <person name="Joubert Y."/>
            <person name="Kaplan A."/>
            <person name="Kroger N."/>
            <person name="Kroth P.G."/>
            <person name="La Roche J."/>
            <person name="Lindquist E."/>
            <person name="Lommer M."/>
            <person name="Martin-Jezequel V."/>
            <person name="Lopez P.J."/>
            <person name="Lucas S."/>
            <person name="Mangogna M."/>
            <person name="McGinnis K."/>
            <person name="Medlin L.K."/>
            <person name="Montsant A."/>
            <person name="Oudot-Le Secq M.P."/>
            <person name="Napoli C."/>
            <person name="Obornik M."/>
            <person name="Parker M.S."/>
            <person name="Petit J.L."/>
            <person name="Porcel B.M."/>
            <person name="Poulsen N."/>
            <person name="Robison M."/>
            <person name="Rychlewski L."/>
            <person name="Rynearson T.A."/>
            <person name="Schmutz J."/>
            <person name="Shapiro H."/>
            <person name="Siaut M."/>
            <person name="Stanley M."/>
            <person name="Sussman M.R."/>
            <person name="Taylor A.R."/>
            <person name="Vardi A."/>
            <person name="von Dassow P."/>
            <person name="Vyverman W."/>
            <person name="Willis A."/>
            <person name="Wyrwicz L.S."/>
            <person name="Rokhsar D.S."/>
            <person name="Weissenbach J."/>
            <person name="Armbrust E.V."/>
            <person name="Green B.R."/>
            <person name="Van de Peer Y."/>
            <person name="Grigoriev I.V."/>
        </authorList>
    </citation>
    <scope>NUCLEOTIDE SEQUENCE [LARGE SCALE GENOMIC DNA]</scope>
    <source>
        <strain evidence="11 12">CCMP1335</strain>
    </source>
</reference>
<dbReference type="EMBL" id="CM000652">
    <property type="protein sequence ID" value="EED88004.1"/>
    <property type="molecule type" value="Genomic_DNA"/>
</dbReference>
<dbReference type="Pfam" id="PF03567">
    <property type="entry name" value="Sulfotransfer_2"/>
    <property type="match status" value="1"/>
</dbReference>